<evidence type="ECO:0000313" key="1">
    <source>
        <dbReference type="EMBL" id="EQL02920.1"/>
    </source>
</evidence>
<protein>
    <submittedName>
        <fullName evidence="1">DNA helicase</fullName>
    </submittedName>
</protein>
<dbReference type="GO" id="GO:0004386">
    <property type="term" value="F:helicase activity"/>
    <property type="evidence" value="ECO:0007669"/>
    <property type="project" value="UniProtKB-KW"/>
</dbReference>
<dbReference type="HOGENOM" id="CLU_059768_0_0_1"/>
<proteinExistence type="predicted"/>
<dbReference type="eggNOG" id="KOG1802">
    <property type="taxonomic scope" value="Eukaryota"/>
</dbReference>
<keyword evidence="1" id="KW-0547">Nucleotide-binding</keyword>
<keyword evidence="1" id="KW-0378">Hydrolase</keyword>
<dbReference type="Proteomes" id="UP000019374">
    <property type="component" value="Unassembled WGS sequence"/>
</dbReference>
<name>T5ABT0_OPHSC</name>
<accession>T5ABT0</accession>
<dbReference type="EMBL" id="KE652257">
    <property type="protein sequence ID" value="EQL02920.1"/>
    <property type="molecule type" value="Genomic_DNA"/>
</dbReference>
<evidence type="ECO:0000313" key="2">
    <source>
        <dbReference type="Proteomes" id="UP000019374"/>
    </source>
</evidence>
<keyword evidence="1" id="KW-0067">ATP-binding</keyword>
<dbReference type="AlphaFoldDB" id="T5ABT0"/>
<organism evidence="1 2">
    <name type="scientific">Ophiocordyceps sinensis (strain Co18 / CGMCC 3.14243)</name>
    <name type="common">Yarsagumba caterpillar fungus</name>
    <name type="synonym">Hirsutella sinensis</name>
    <dbReference type="NCBI Taxonomy" id="911162"/>
    <lineage>
        <taxon>Eukaryota</taxon>
        <taxon>Fungi</taxon>
        <taxon>Dikarya</taxon>
        <taxon>Ascomycota</taxon>
        <taxon>Pezizomycotina</taxon>
        <taxon>Sordariomycetes</taxon>
        <taxon>Hypocreomycetidae</taxon>
        <taxon>Hypocreales</taxon>
        <taxon>Ophiocordycipitaceae</taxon>
        <taxon>Ophiocordyceps</taxon>
    </lineage>
</organism>
<reference evidence="1 2" key="1">
    <citation type="journal article" date="2013" name="Chin. Sci. Bull.">
        <title>Genome survey uncovers the secrets of sex and lifestyle in caterpillar fungus.</title>
        <authorList>
            <person name="Hu X."/>
            <person name="Zhang Y."/>
            <person name="Xiao G."/>
            <person name="Zheng P."/>
            <person name="Xia Y."/>
            <person name="Zhang X."/>
            <person name="St Leger R.J."/>
            <person name="Liu X."/>
            <person name="Wang C."/>
        </authorList>
    </citation>
    <scope>NUCLEOTIDE SEQUENCE [LARGE SCALE GENOMIC DNA]</scope>
    <source>
        <strain evidence="2">Co18 / CGMCC 3.14243</strain>
        <tissue evidence="1">Fruit-body</tissue>
    </source>
</reference>
<sequence length="342" mass="38258">MRACVLLVDGQDGQVIGGGVKFGITSDITTYFIAFAGSDADPWIGFLMQFPIGNDNEDLGLGMIHKLRNDVGEFGGPVPADMYTIEVRFPRGQADSRVAPASPKLYSRFPAAPKDISLVEISLKGGARVTVQGFGLPFHNPGHQSEGWINSNTAINHGTTLLDIFEQRKFFLAVAAPQNVCVKILDESRLPPVFQFPYSREHAWDPVAYRDTIFKNKGHQFRPTWRFNDDEAHLSALCHVEAQDVIWLEEAAAHIRKSPVRAYFVAQESEDDARPSRLFVILETTKEFMGRFEAAWPRLFRSDVFRANLTSADNESAQWDAKLVEHPKTVKALEQTLWPPAS</sequence>
<keyword evidence="1" id="KW-0347">Helicase</keyword>
<gene>
    <name evidence="1" type="ORF">OCS_01385</name>
</gene>